<evidence type="ECO:0000256" key="1">
    <source>
        <dbReference type="ARBA" id="ARBA00022490"/>
    </source>
</evidence>
<comment type="catalytic activity">
    <reaction evidence="3">
        <text>thiosulfate + [thioredoxin]-dithiol = [thioredoxin]-disulfide + hydrogen sulfide + sulfite + 2 H(+)</text>
        <dbReference type="Rhea" id="RHEA:83859"/>
        <dbReference type="Rhea" id="RHEA-COMP:10698"/>
        <dbReference type="Rhea" id="RHEA-COMP:10700"/>
        <dbReference type="ChEBI" id="CHEBI:15378"/>
        <dbReference type="ChEBI" id="CHEBI:17359"/>
        <dbReference type="ChEBI" id="CHEBI:29919"/>
        <dbReference type="ChEBI" id="CHEBI:29950"/>
        <dbReference type="ChEBI" id="CHEBI:33542"/>
        <dbReference type="ChEBI" id="CHEBI:50058"/>
    </reaction>
</comment>
<dbReference type="SUPFAM" id="SSF52821">
    <property type="entry name" value="Rhodanese/Cell cycle control phosphatase"/>
    <property type="match status" value="1"/>
</dbReference>
<dbReference type="GO" id="GO:0004792">
    <property type="term" value="F:thiosulfate-cyanide sulfurtransferase activity"/>
    <property type="evidence" value="ECO:0007669"/>
    <property type="project" value="UniProtKB-UniRule"/>
</dbReference>
<dbReference type="STRING" id="667128.HMPREF0621_0910"/>
<comment type="similarity">
    <text evidence="3">Belongs to the GlpE family.</text>
</comment>
<organism evidence="5 6">
    <name type="scientific">Pasteurella dagmatis ATCC 43325</name>
    <dbReference type="NCBI Taxonomy" id="667128"/>
    <lineage>
        <taxon>Bacteria</taxon>
        <taxon>Pseudomonadati</taxon>
        <taxon>Pseudomonadota</taxon>
        <taxon>Gammaproteobacteria</taxon>
        <taxon>Pasteurellales</taxon>
        <taxon>Pasteurellaceae</taxon>
        <taxon>Pasteurella</taxon>
    </lineage>
</organism>
<dbReference type="EMBL" id="ACZR01000010">
    <property type="protein sequence ID" value="EEX50522.1"/>
    <property type="molecule type" value="Genomic_DNA"/>
</dbReference>
<dbReference type="InterPro" id="IPR050229">
    <property type="entry name" value="GlpE_sulfurtransferase"/>
</dbReference>
<dbReference type="PROSITE" id="PS50206">
    <property type="entry name" value="RHODANESE_3"/>
    <property type="match status" value="1"/>
</dbReference>
<keyword evidence="1 3" id="KW-0963">Cytoplasm</keyword>
<evidence type="ECO:0000259" key="4">
    <source>
        <dbReference type="PROSITE" id="PS50206"/>
    </source>
</evidence>
<name>C9PPI6_9PAST</name>
<comment type="subcellular location">
    <subcellularLocation>
        <location evidence="3">Cytoplasm</location>
    </subcellularLocation>
</comment>
<dbReference type="InterPro" id="IPR023695">
    <property type="entry name" value="Thiosulf_sulfurTrfase"/>
</dbReference>
<dbReference type="HOGENOM" id="CLU_089574_14_0_6"/>
<dbReference type="Gene3D" id="3.40.250.10">
    <property type="entry name" value="Rhodanese-like domain"/>
    <property type="match status" value="1"/>
</dbReference>
<feature type="active site" description="Cysteine persulfide intermediate" evidence="3">
    <location>
        <position position="91"/>
    </location>
</feature>
<evidence type="ECO:0000313" key="6">
    <source>
        <dbReference type="Proteomes" id="UP000005519"/>
    </source>
</evidence>
<keyword evidence="6" id="KW-1185">Reference proteome</keyword>
<gene>
    <name evidence="3 5" type="primary">glpE</name>
    <name evidence="5" type="ORF">HMPREF0621_0910</name>
</gene>
<dbReference type="CDD" id="cd01444">
    <property type="entry name" value="GlpE_ST"/>
    <property type="match status" value="1"/>
</dbReference>
<dbReference type="Pfam" id="PF00581">
    <property type="entry name" value="Rhodanese"/>
    <property type="match status" value="1"/>
</dbReference>
<dbReference type="EC" id="2.8.1.1" evidence="3"/>
<accession>C9PPI6</accession>
<dbReference type="Proteomes" id="UP000005519">
    <property type="component" value="Unassembled WGS sequence"/>
</dbReference>
<evidence type="ECO:0000313" key="5">
    <source>
        <dbReference type="EMBL" id="EEX50522.1"/>
    </source>
</evidence>
<dbReference type="InterPro" id="IPR036873">
    <property type="entry name" value="Rhodanese-like_dom_sf"/>
</dbReference>
<comment type="catalytic activity">
    <reaction evidence="3">
        <text>thiosulfate + hydrogen cyanide = thiocyanate + sulfite + 2 H(+)</text>
        <dbReference type="Rhea" id="RHEA:16881"/>
        <dbReference type="ChEBI" id="CHEBI:15378"/>
        <dbReference type="ChEBI" id="CHEBI:17359"/>
        <dbReference type="ChEBI" id="CHEBI:18022"/>
        <dbReference type="ChEBI" id="CHEBI:18407"/>
        <dbReference type="ChEBI" id="CHEBI:33542"/>
        <dbReference type="EC" id="2.8.1.1"/>
    </reaction>
</comment>
<dbReference type="NCBIfam" id="NF001195">
    <property type="entry name" value="PRK00162.1"/>
    <property type="match status" value="1"/>
</dbReference>
<dbReference type="AlphaFoldDB" id="C9PPI6"/>
<protein>
    <recommendedName>
        <fullName evidence="3">Thiosulfate sulfurtransferase GlpE</fullName>
        <ecNumber evidence="3">2.8.1.1</ecNumber>
    </recommendedName>
</protein>
<dbReference type="GO" id="GO:0005737">
    <property type="term" value="C:cytoplasm"/>
    <property type="evidence" value="ECO:0007669"/>
    <property type="project" value="UniProtKB-SubCell"/>
</dbReference>
<evidence type="ECO:0000256" key="2">
    <source>
        <dbReference type="ARBA" id="ARBA00022679"/>
    </source>
</evidence>
<dbReference type="PANTHER" id="PTHR43031:SF6">
    <property type="entry name" value="THIOSULFATE SULFURTRANSFERASE GLPE"/>
    <property type="match status" value="1"/>
</dbReference>
<dbReference type="InterPro" id="IPR001763">
    <property type="entry name" value="Rhodanese-like_dom"/>
</dbReference>
<reference evidence="5 6" key="1">
    <citation type="submission" date="2009-10" db="EMBL/GenBank/DDBJ databases">
        <authorList>
            <person name="Muzny D."/>
            <person name="Qin X."/>
            <person name="Deng J."/>
            <person name="Jiang H."/>
            <person name="Liu Y."/>
            <person name="Qu J."/>
            <person name="Song X.-Z."/>
            <person name="Zhang L."/>
            <person name="Thornton R."/>
            <person name="Coyle M."/>
            <person name="Francisco L."/>
            <person name="Jackson L."/>
            <person name="Javaid M."/>
            <person name="Korchina V."/>
            <person name="Kovar C."/>
            <person name="Mata R."/>
            <person name="Mathew T."/>
            <person name="Ngo R."/>
            <person name="Nguyen L."/>
            <person name="Nguyen N."/>
            <person name="Okwuonu G."/>
            <person name="Ongeri F."/>
            <person name="Pham C."/>
            <person name="Simmons D."/>
            <person name="Wilczek-Boney K."/>
            <person name="Hale W."/>
            <person name="Jakkamsetti A."/>
            <person name="Pham P."/>
            <person name="Ruth R."/>
            <person name="San Lucas F."/>
            <person name="Warren J."/>
            <person name="Zhang J."/>
            <person name="Zhao Z."/>
            <person name="Zhou C."/>
            <person name="Zhu D."/>
            <person name="Lee S."/>
            <person name="Bess C."/>
            <person name="Blankenburg K."/>
            <person name="Forbes L."/>
            <person name="Fu Q."/>
            <person name="Gubbala S."/>
            <person name="Hirani K."/>
            <person name="Jayaseelan J.C."/>
            <person name="Lara F."/>
            <person name="Munidasa M."/>
            <person name="Palculict T."/>
            <person name="Patil S."/>
            <person name="Pu L.-L."/>
            <person name="Saada N."/>
            <person name="Tang L."/>
            <person name="Weissenberger G."/>
            <person name="Zhu Y."/>
            <person name="Hemphill L."/>
            <person name="Shang Y."/>
            <person name="Youmans B."/>
            <person name="Ayvaz T."/>
            <person name="Ross M."/>
            <person name="Santibanez J."/>
            <person name="Aqrawi P."/>
            <person name="Gross S."/>
            <person name="Joshi V."/>
            <person name="Fowler G."/>
            <person name="Nazareth L."/>
            <person name="Reid J."/>
            <person name="Worley K."/>
            <person name="Petrosino J."/>
            <person name="Highlander S."/>
            <person name="Gibbs R."/>
        </authorList>
    </citation>
    <scope>NUCLEOTIDE SEQUENCE [LARGE SCALE GENOMIC DNA]</scope>
    <source>
        <strain evidence="5 6">ATCC 43325</strain>
    </source>
</reference>
<dbReference type="PANTHER" id="PTHR43031">
    <property type="entry name" value="FAD-DEPENDENT OXIDOREDUCTASE"/>
    <property type="match status" value="1"/>
</dbReference>
<keyword evidence="2 3" id="KW-0808">Transferase</keyword>
<comment type="caution">
    <text evidence="5">The sequence shown here is derived from an EMBL/GenBank/DDBJ whole genome shotgun (WGS) entry which is preliminary data.</text>
</comment>
<dbReference type="GO" id="GO:0103041">
    <property type="term" value="F:thiosulfate-thioredoxin sulfurtransferase activity"/>
    <property type="evidence" value="ECO:0007669"/>
    <property type="project" value="RHEA"/>
</dbReference>
<sequence>MIQKLAFGFYWENAILSNFIAKIGLIMAQFSEVSPSQALALMQEQGATLADIRNETHFSSAHPKGAFHLTNESYGQFELENDDDHPILVICYHGVSSRGAAMYLLEQGYTQVYSIRGGFEAWEKEGLPIVTG</sequence>
<dbReference type="HAMAP" id="MF_01009">
    <property type="entry name" value="Thiosulf_sulfurtr"/>
    <property type="match status" value="1"/>
</dbReference>
<dbReference type="SMART" id="SM00450">
    <property type="entry name" value="RHOD"/>
    <property type="match status" value="1"/>
</dbReference>
<comment type="function">
    <text evidence="3">Transferase that catalyzes the transfer of sulfur from thiosulfate to thiophilic acceptors such as cyanide or dithiols. May function in a CysM-independent thiosulfate assimilation pathway by catalyzing the conversion of thiosulfate to sulfite, which can then be used for L-cysteine biosynthesis.</text>
</comment>
<feature type="domain" description="Rhodanese" evidence="4">
    <location>
        <begin position="43"/>
        <end position="131"/>
    </location>
</feature>
<evidence type="ECO:0000256" key="3">
    <source>
        <dbReference type="HAMAP-Rule" id="MF_01009"/>
    </source>
</evidence>
<proteinExistence type="inferred from homology"/>